<dbReference type="InterPro" id="IPR033992">
    <property type="entry name" value="NKR-like_CTLD"/>
</dbReference>
<proteinExistence type="predicted"/>
<keyword evidence="4" id="KW-0812">Transmembrane</keyword>
<feature type="transmembrane region" description="Helical" evidence="4">
    <location>
        <begin position="46"/>
        <end position="68"/>
    </location>
</feature>
<evidence type="ECO:0000313" key="7">
    <source>
        <dbReference type="Proteomes" id="UP000694556"/>
    </source>
</evidence>
<evidence type="ECO:0000256" key="1">
    <source>
        <dbReference type="ARBA" id="ARBA00004401"/>
    </source>
</evidence>
<dbReference type="Pfam" id="PF00059">
    <property type="entry name" value="Lectin_C"/>
    <property type="match status" value="1"/>
</dbReference>
<sequence>MGKGAQEKNHPDQEEVLNPPRDEEKQYKWGSSPHGMEKKCHRVQQLLAPLCVVLIVVVLVLVVVLVVVQQQSRSSHPQFSHVCPATWIGFQRKCYYFSENETNWKTSLEKCEAMEASLTSIDSQEEEAFIKRYKGQANHWFGLHEDVNGQWRWTNGTAFNNWFQVRRGGPCAYLNQERISSALCNTEKYWICSRPNNYVEWRFLQAQAIFSAVQRREGSASFS</sequence>
<evidence type="ECO:0000256" key="3">
    <source>
        <dbReference type="SAM" id="MobiDB-lite"/>
    </source>
</evidence>
<dbReference type="CDD" id="cd03593">
    <property type="entry name" value="CLECT_NK_receptors_like"/>
    <property type="match status" value="1"/>
</dbReference>
<dbReference type="AlphaFoldDB" id="A0A8C3BQ30"/>
<comment type="subcellular location">
    <subcellularLocation>
        <location evidence="1">Cell membrane</location>
        <topology evidence="1">Single-pass type II membrane protein</topology>
    </subcellularLocation>
</comment>
<keyword evidence="7" id="KW-1185">Reference proteome</keyword>
<feature type="domain" description="C-type lectin" evidence="5">
    <location>
        <begin position="90"/>
        <end position="193"/>
    </location>
</feature>
<evidence type="ECO:0000313" key="6">
    <source>
        <dbReference type="Ensembl" id="ENSCMMP00000007741.1"/>
    </source>
</evidence>
<dbReference type="GO" id="GO:0030246">
    <property type="term" value="F:carbohydrate binding"/>
    <property type="evidence" value="ECO:0007669"/>
    <property type="project" value="UniProtKB-KW"/>
</dbReference>
<dbReference type="SMART" id="SM00034">
    <property type="entry name" value="CLECT"/>
    <property type="match status" value="1"/>
</dbReference>
<reference evidence="6" key="1">
    <citation type="submission" date="2025-08" db="UniProtKB">
        <authorList>
            <consortium name="Ensembl"/>
        </authorList>
    </citation>
    <scope>IDENTIFICATION</scope>
</reference>
<evidence type="ECO:0000256" key="4">
    <source>
        <dbReference type="SAM" id="Phobius"/>
    </source>
</evidence>
<dbReference type="GO" id="GO:0005886">
    <property type="term" value="C:plasma membrane"/>
    <property type="evidence" value="ECO:0007669"/>
    <property type="project" value="UniProtKB-SubCell"/>
</dbReference>
<organism evidence="6 7">
    <name type="scientific">Cairina moschata</name>
    <name type="common">Muscovy duck</name>
    <dbReference type="NCBI Taxonomy" id="8855"/>
    <lineage>
        <taxon>Eukaryota</taxon>
        <taxon>Metazoa</taxon>
        <taxon>Chordata</taxon>
        <taxon>Craniata</taxon>
        <taxon>Vertebrata</taxon>
        <taxon>Euteleostomi</taxon>
        <taxon>Archelosauria</taxon>
        <taxon>Archosauria</taxon>
        <taxon>Dinosauria</taxon>
        <taxon>Saurischia</taxon>
        <taxon>Theropoda</taxon>
        <taxon>Coelurosauria</taxon>
        <taxon>Aves</taxon>
        <taxon>Neognathae</taxon>
        <taxon>Galloanserae</taxon>
        <taxon>Anseriformes</taxon>
        <taxon>Anatidae</taxon>
        <taxon>Anatinae</taxon>
        <taxon>Cairina</taxon>
    </lineage>
</organism>
<dbReference type="InterPro" id="IPR001304">
    <property type="entry name" value="C-type_lectin-like"/>
</dbReference>
<keyword evidence="4" id="KW-0472">Membrane</keyword>
<accession>A0A8C3BQ30</accession>
<keyword evidence="4" id="KW-1133">Transmembrane helix</keyword>
<dbReference type="PROSITE" id="PS50041">
    <property type="entry name" value="C_TYPE_LECTIN_2"/>
    <property type="match status" value="1"/>
</dbReference>
<dbReference type="PANTHER" id="PTHR45710">
    <property type="entry name" value="C-TYPE LECTIN DOMAIN-CONTAINING PROTEIN 180"/>
    <property type="match status" value="1"/>
</dbReference>
<dbReference type="PANTHER" id="PTHR45710:SF35">
    <property type="entry name" value="C-TYPE LECTIN DOMAIN FAMILY 2 MEMBER D"/>
    <property type="match status" value="1"/>
</dbReference>
<dbReference type="SUPFAM" id="SSF56436">
    <property type="entry name" value="C-type lectin-like"/>
    <property type="match status" value="1"/>
</dbReference>
<keyword evidence="2" id="KW-0430">Lectin</keyword>
<reference evidence="6" key="2">
    <citation type="submission" date="2025-09" db="UniProtKB">
        <authorList>
            <consortium name="Ensembl"/>
        </authorList>
    </citation>
    <scope>IDENTIFICATION</scope>
</reference>
<dbReference type="InterPro" id="IPR016186">
    <property type="entry name" value="C-type_lectin-like/link_sf"/>
</dbReference>
<dbReference type="Ensembl" id="ENSCMMT00000008534.1">
    <property type="protein sequence ID" value="ENSCMMP00000007741.1"/>
    <property type="gene ID" value="ENSCMMG00000004898.1"/>
</dbReference>
<dbReference type="Proteomes" id="UP000694556">
    <property type="component" value="Unassembled WGS sequence"/>
</dbReference>
<feature type="compositionally biased region" description="Basic and acidic residues" evidence="3">
    <location>
        <begin position="1"/>
        <end position="13"/>
    </location>
</feature>
<feature type="region of interest" description="Disordered" evidence="3">
    <location>
        <begin position="1"/>
        <end position="35"/>
    </location>
</feature>
<protein>
    <recommendedName>
        <fullName evidence="5">C-type lectin domain-containing protein</fullName>
    </recommendedName>
</protein>
<evidence type="ECO:0000256" key="2">
    <source>
        <dbReference type="ARBA" id="ARBA00022734"/>
    </source>
</evidence>
<evidence type="ECO:0000259" key="5">
    <source>
        <dbReference type="PROSITE" id="PS50041"/>
    </source>
</evidence>
<name>A0A8C3BQ30_CAIMO</name>
<dbReference type="InterPro" id="IPR050828">
    <property type="entry name" value="C-type_lectin/matrix_domain"/>
</dbReference>
<dbReference type="InterPro" id="IPR016187">
    <property type="entry name" value="CTDL_fold"/>
</dbReference>
<dbReference type="Gene3D" id="3.10.100.10">
    <property type="entry name" value="Mannose-Binding Protein A, subunit A"/>
    <property type="match status" value="1"/>
</dbReference>